<reference evidence="1 2" key="1">
    <citation type="journal article" date="2007" name="PLoS Genet.">
        <title>Patterns and implications of gene gain and loss in the evolution of Prochlorococcus.</title>
        <authorList>
            <person name="Kettler G.C."/>
            <person name="Martiny A.C."/>
            <person name="Huang K."/>
            <person name="Zucker J."/>
            <person name="Coleman M.L."/>
            <person name="Rodrigue S."/>
            <person name="Chen F."/>
            <person name="Lapidus A."/>
            <person name="Ferriera S."/>
            <person name="Johnson J."/>
            <person name="Steglich C."/>
            <person name="Church G.M."/>
            <person name="Richardson P."/>
            <person name="Chisholm S.W."/>
        </authorList>
    </citation>
    <scope>NUCLEOTIDE SEQUENCE [LARGE SCALE GENOMIC DNA]</scope>
    <source>
        <strain evidence="2">MIT 9211</strain>
    </source>
</reference>
<sequence>MATYAQAGSAELLLQSKSDYKVGLMQGYHSPAGYGISRLYARAECDHNN</sequence>
<dbReference type="EMBL" id="CP000878">
    <property type="protein sequence ID" value="ABX09695.1"/>
    <property type="molecule type" value="Genomic_DNA"/>
</dbReference>
<gene>
    <name evidence="1" type="ordered locus">P9211_17641</name>
</gene>
<proteinExistence type="predicted"/>
<accession>A9BD82</accession>
<name>A9BD82_PROM4</name>
<organism evidence="1 2">
    <name type="scientific">Prochlorococcus marinus (strain MIT 9211)</name>
    <dbReference type="NCBI Taxonomy" id="93059"/>
    <lineage>
        <taxon>Bacteria</taxon>
        <taxon>Bacillati</taxon>
        <taxon>Cyanobacteriota</taxon>
        <taxon>Cyanophyceae</taxon>
        <taxon>Synechococcales</taxon>
        <taxon>Prochlorococcaceae</taxon>
        <taxon>Prochlorococcus</taxon>
    </lineage>
</organism>
<protein>
    <submittedName>
        <fullName evidence="1">Uncharacterized protein</fullName>
    </submittedName>
</protein>
<dbReference type="Proteomes" id="UP000000788">
    <property type="component" value="Chromosome"/>
</dbReference>
<dbReference type="HOGENOM" id="CLU_3139467_0_0_3"/>
<evidence type="ECO:0000313" key="1">
    <source>
        <dbReference type="EMBL" id="ABX09695.1"/>
    </source>
</evidence>
<keyword evidence="2" id="KW-1185">Reference proteome</keyword>
<dbReference type="STRING" id="93059.P9211_17641"/>
<dbReference type="AlphaFoldDB" id="A9BD82"/>
<dbReference type="KEGG" id="pmj:P9211_17641"/>
<evidence type="ECO:0000313" key="2">
    <source>
        <dbReference type="Proteomes" id="UP000000788"/>
    </source>
</evidence>